<dbReference type="Gene3D" id="3.20.20.300">
    <property type="entry name" value="Glycoside hydrolase, family 3, N-terminal domain"/>
    <property type="match status" value="1"/>
</dbReference>
<dbReference type="Gene3D" id="2.60.40.10">
    <property type="entry name" value="Immunoglobulins"/>
    <property type="match status" value="1"/>
</dbReference>
<dbReference type="InterPro" id="IPR017853">
    <property type="entry name" value="GH"/>
</dbReference>
<evidence type="ECO:0000256" key="9">
    <source>
        <dbReference type="ARBA" id="ARBA00023295"/>
    </source>
</evidence>
<dbReference type="FunFam" id="3.20.20.300:FF:000002">
    <property type="entry name" value="Probable beta-glucosidase"/>
    <property type="match status" value="1"/>
</dbReference>
<keyword evidence="8" id="KW-0119">Carbohydrate metabolism</keyword>
<dbReference type="PANTHER" id="PTHR42715">
    <property type="entry name" value="BETA-GLUCOSIDASE"/>
    <property type="match status" value="1"/>
</dbReference>
<feature type="chain" id="PRO_5015640956" description="Beta-glucosidase cel3A" evidence="19">
    <location>
        <begin position="25"/>
        <end position="887"/>
    </location>
</feature>
<dbReference type="InParanoid" id="A0A2T3AC39"/>
<dbReference type="GO" id="GO:0030245">
    <property type="term" value="P:cellulose catabolic process"/>
    <property type="evidence" value="ECO:0007669"/>
    <property type="project" value="UniProtKB-KW"/>
</dbReference>
<dbReference type="Pfam" id="PF14310">
    <property type="entry name" value="Fn3-like"/>
    <property type="match status" value="1"/>
</dbReference>
<evidence type="ECO:0000256" key="18">
    <source>
        <dbReference type="ARBA" id="ARBA00083611"/>
    </source>
</evidence>
<feature type="domain" description="Fibronectin type III-like" evidence="20">
    <location>
        <begin position="792"/>
        <end position="865"/>
    </location>
</feature>
<evidence type="ECO:0000313" key="21">
    <source>
        <dbReference type="EMBL" id="PSR90781.1"/>
    </source>
</evidence>
<proteinExistence type="inferred from homology"/>
<dbReference type="Proteomes" id="UP000241462">
    <property type="component" value="Unassembled WGS sequence"/>
</dbReference>
<keyword evidence="9" id="KW-0326">Glycosidase</keyword>
<sequence>MAPSANLGLCGLLATGLLSSTSLAANVDPRNALPAGVVAAPYYPAPYTGWVANWTESVTKAKALVDTMTLAEKANITAGTGIYMGEYVCVGMTGSAPRVGFPQLCLQDSALGVRDTDNITAFPPGITTGATWDKNLIYQRAVAIGQEFRGKGANVYLGPVVSPLGRKPRDGRSWEGFGADPVLSAKAAALTIQGVQEQGVMATIKHLIAYEQEMWRMYNIIQPAYSSNVDDRTMHELYLWPFAESVRAGVVSAMAAYNAVNGSACSQNSYLINGLFKDELGFQGFIMSDWLAQMSGVAAALAGLDMGMPGDTMIPLLGNSYWMYEMSTAILNGSTPVDRLDDAAVRIVAAWYQMGQDEDYPEPNFSSYSTNAVGLLHPGALIGPTGVINQFVDVRADHADVAREVAQDGITMLKNDDSLLPLSSDTPLFLFGTDQAVNADGPNACVDRSCNTGTLGMGWGSGTARYETFNDPVTAIKANATNVTTYNTDSFPSDIGTVSDDDVAIVFITSDSGENSYTVEGNYGDRSSDGLVAWHDGDELVQDAAAKFSNVIVVVHTVAPIVVEPWYDLASVKAILFAHLPGQEAGYSLSNVLFGAVSPSGHLPYTIPVSEDDYASTVSLTGFEFGQIQDSYTEGLYIDYRYLNKVGTKPRYAFGHGLSYTNFTYTNATITKVTQLTTLPATRTSKSGLPSYNTTIPEASEAYRPADYDDIHVDRYLYPWLSDDDADAAAATGAAVTAGTTDGYNYPDGYSTTQTAGPPAGGGPGGNPALFDIAYTINVVVTNTGSTYSGKAVAQAYVQFPDSDFDTPIIQLRDFEKTDTLAPGESQTLTLSFTRKDVSVWDVVEQNWVVPVVDGAYKFWIGEASDALYLACGADTLTCNDGQTSPV</sequence>
<keyword evidence="22" id="KW-1185">Reference proteome</keyword>
<comment type="pathway">
    <text evidence="2">Glycan metabolism; cellulose degradation.</text>
</comment>
<dbReference type="STRING" id="2025994.A0A2T3AC39"/>
<evidence type="ECO:0000256" key="16">
    <source>
        <dbReference type="ARBA" id="ARBA00078013"/>
    </source>
</evidence>
<dbReference type="SUPFAM" id="SSF52279">
    <property type="entry name" value="Beta-D-glucan exohydrolase, C-terminal domain"/>
    <property type="match status" value="1"/>
</dbReference>
<dbReference type="Pfam" id="PF01915">
    <property type="entry name" value="Glyco_hydro_3_C"/>
    <property type="match status" value="1"/>
</dbReference>
<evidence type="ECO:0000256" key="2">
    <source>
        <dbReference type="ARBA" id="ARBA00004987"/>
    </source>
</evidence>
<evidence type="ECO:0000256" key="15">
    <source>
        <dbReference type="ARBA" id="ARBA00070030"/>
    </source>
</evidence>
<evidence type="ECO:0000256" key="7">
    <source>
        <dbReference type="ARBA" id="ARBA00023180"/>
    </source>
</evidence>
<evidence type="ECO:0000256" key="19">
    <source>
        <dbReference type="SAM" id="SignalP"/>
    </source>
</evidence>
<dbReference type="AlphaFoldDB" id="A0A2T3AC39"/>
<evidence type="ECO:0000256" key="12">
    <source>
        <dbReference type="ARBA" id="ARBA00041270"/>
    </source>
</evidence>
<evidence type="ECO:0000259" key="20">
    <source>
        <dbReference type="SMART" id="SM01217"/>
    </source>
</evidence>
<protein>
    <recommendedName>
        <fullName evidence="15">Beta-glucosidase cel3A</fullName>
        <ecNumber evidence="4">3.2.1.21</ecNumber>
    </recommendedName>
    <alternativeName>
        <fullName evidence="12">Beta-D-glucoside glucohydrolase F</fullName>
    </alternativeName>
    <alternativeName>
        <fullName evidence="16">Beta-D-glucoside glucohydrolase cel3A</fullName>
    </alternativeName>
    <alternativeName>
        <fullName evidence="13">Cellobiase F</fullName>
    </alternativeName>
    <alternativeName>
        <fullName evidence="18">Cellobiase cel3A</fullName>
    </alternativeName>
    <alternativeName>
        <fullName evidence="14">Gentiobiase F</fullName>
    </alternativeName>
    <alternativeName>
        <fullName evidence="17">Gentiobiase cel3A</fullName>
    </alternativeName>
    <alternativeName>
        <fullName evidence="11">Probable beta-glucosidase F</fullName>
    </alternativeName>
</protein>
<dbReference type="InterPro" id="IPR036881">
    <property type="entry name" value="Glyco_hydro_3_C_sf"/>
</dbReference>
<evidence type="ECO:0000256" key="8">
    <source>
        <dbReference type="ARBA" id="ARBA00023277"/>
    </source>
</evidence>
<evidence type="ECO:0000256" key="13">
    <source>
        <dbReference type="ARBA" id="ARBA00041600"/>
    </source>
</evidence>
<dbReference type="PANTHER" id="PTHR42715:SF2">
    <property type="entry name" value="BETA-GLUCOSIDASE F-RELATED"/>
    <property type="match status" value="1"/>
</dbReference>
<evidence type="ECO:0000256" key="4">
    <source>
        <dbReference type="ARBA" id="ARBA00012744"/>
    </source>
</evidence>
<dbReference type="SMART" id="SM01217">
    <property type="entry name" value="Fn3_like"/>
    <property type="match status" value="1"/>
</dbReference>
<comment type="catalytic activity">
    <reaction evidence="1">
        <text>Hydrolysis of terminal, non-reducing beta-D-glucosyl residues with release of beta-D-glucose.</text>
        <dbReference type="EC" id="3.2.1.21"/>
    </reaction>
</comment>
<dbReference type="EC" id="3.2.1.21" evidence="4"/>
<dbReference type="InterPro" id="IPR013783">
    <property type="entry name" value="Ig-like_fold"/>
</dbReference>
<dbReference type="FunFam" id="3.40.50.1700:FF:000003">
    <property type="entry name" value="Probable beta-glucosidase"/>
    <property type="match status" value="1"/>
</dbReference>
<dbReference type="InterPro" id="IPR026891">
    <property type="entry name" value="Fn3-like"/>
</dbReference>
<dbReference type="Pfam" id="PF00933">
    <property type="entry name" value="Glyco_hydro_3"/>
    <property type="match status" value="1"/>
</dbReference>
<evidence type="ECO:0000256" key="6">
    <source>
        <dbReference type="ARBA" id="ARBA00023001"/>
    </source>
</evidence>
<dbReference type="PRINTS" id="PR00133">
    <property type="entry name" value="GLHYDRLASE3"/>
</dbReference>
<organism evidence="21 22">
    <name type="scientific">Coniella lustricola</name>
    <dbReference type="NCBI Taxonomy" id="2025994"/>
    <lineage>
        <taxon>Eukaryota</taxon>
        <taxon>Fungi</taxon>
        <taxon>Dikarya</taxon>
        <taxon>Ascomycota</taxon>
        <taxon>Pezizomycotina</taxon>
        <taxon>Sordariomycetes</taxon>
        <taxon>Sordariomycetidae</taxon>
        <taxon>Diaporthales</taxon>
        <taxon>Schizoparmaceae</taxon>
        <taxon>Coniella</taxon>
    </lineage>
</organism>
<dbReference type="InterPro" id="IPR036962">
    <property type="entry name" value="Glyco_hydro_3_N_sf"/>
</dbReference>
<evidence type="ECO:0000256" key="3">
    <source>
        <dbReference type="ARBA" id="ARBA00005336"/>
    </source>
</evidence>
<evidence type="ECO:0000256" key="10">
    <source>
        <dbReference type="ARBA" id="ARBA00023326"/>
    </source>
</evidence>
<dbReference type="Gene3D" id="3.40.50.1700">
    <property type="entry name" value="Glycoside hydrolase family 3 C-terminal domain"/>
    <property type="match status" value="1"/>
</dbReference>
<keyword evidence="5" id="KW-0378">Hydrolase</keyword>
<dbReference type="EMBL" id="KZ678415">
    <property type="protein sequence ID" value="PSR90781.1"/>
    <property type="molecule type" value="Genomic_DNA"/>
</dbReference>
<evidence type="ECO:0000256" key="1">
    <source>
        <dbReference type="ARBA" id="ARBA00000448"/>
    </source>
</evidence>
<dbReference type="SUPFAM" id="SSF51445">
    <property type="entry name" value="(Trans)glycosidases"/>
    <property type="match status" value="1"/>
</dbReference>
<keyword evidence="19" id="KW-0732">Signal</keyword>
<name>A0A2T3AC39_9PEZI</name>
<gene>
    <name evidence="21" type="ORF">BD289DRAFT_365557</name>
</gene>
<feature type="signal peptide" evidence="19">
    <location>
        <begin position="1"/>
        <end position="24"/>
    </location>
</feature>
<keyword evidence="7" id="KW-0325">Glycoprotein</keyword>
<evidence type="ECO:0000256" key="5">
    <source>
        <dbReference type="ARBA" id="ARBA00022801"/>
    </source>
</evidence>
<dbReference type="GO" id="GO:0008422">
    <property type="term" value="F:beta-glucosidase activity"/>
    <property type="evidence" value="ECO:0007669"/>
    <property type="project" value="UniProtKB-EC"/>
</dbReference>
<evidence type="ECO:0000256" key="17">
    <source>
        <dbReference type="ARBA" id="ARBA00083231"/>
    </source>
</evidence>
<keyword evidence="10" id="KW-0624">Polysaccharide degradation</keyword>
<evidence type="ECO:0000256" key="11">
    <source>
        <dbReference type="ARBA" id="ARBA00039577"/>
    </source>
</evidence>
<keyword evidence="6" id="KW-0136">Cellulose degradation</keyword>
<dbReference type="InterPro" id="IPR050288">
    <property type="entry name" value="Cellulose_deg_GH3"/>
</dbReference>
<evidence type="ECO:0000256" key="14">
    <source>
        <dbReference type="ARBA" id="ARBA00041810"/>
    </source>
</evidence>
<accession>A0A2T3AC39</accession>
<evidence type="ECO:0000313" key="22">
    <source>
        <dbReference type="Proteomes" id="UP000241462"/>
    </source>
</evidence>
<comment type="similarity">
    <text evidence="3">Belongs to the glycosyl hydrolase 3 family.</text>
</comment>
<dbReference type="OrthoDB" id="416222at2759"/>
<reference evidence="21 22" key="1">
    <citation type="journal article" date="2018" name="Mycol. Prog.">
        <title>Coniella lustricola, a new species from submerged detritus.</title>
        <authorList>
            <person name="Raudabaugh D.B."/>
            <person name="Iturriaga T."/>
            <person name="Carver A."/>
            <person name="Mondo S."/>
            <person name="Pangilinan J."/>
            <person name="Lipzen A."/>
            <person name="He G."/>
            <person name="Amirebrahimi M."/>
            <person name="Grigoriev I.V."/>
            <person name="Miller A.N."/>
        </authorList>
    </citation>
    <scope>NUCLEOTIDE SEQUENCE [LARGE SCALE GENOMIC DNA]</scope>
    <source>
        <strain evidence="21 22">B22-T-1</strain>
    </source>
</reference>
<dbReference type="InterPro" id="IPR002772">
    <property type="entry name" value="Glyco_hydro_3_C"/>
</dbReference>
<dbReference type="InterPro" id="IPR001764">
    <property type="entry name" value="Glyco_hydro_3_N"/>
</dbReference>